<dbReference type="Gene3D" id="1.10.510.10">
    <property type="entry name" value="Transferase(Phosphotransferase) domain 1"/>
    <property type="match status" value="1"/>
</dbReference>
<evidence type="ECO:0000256" key="4">
    <source>
        <dbReference type="SAM" id="Phobius"/>
    </source>
</evidence>
<keyword evidence="4" id="KW-0812">Transmembrane</keyword>
<organism evidence="5 7">
    <name type="scientific">Staphylococcus edaphicus</name>
    <dbReference type="NCBI Taxonomy" id="1955013"/>
    <lineage>
        <taxon>Bacteria</taxon>
        <taxon>Bacillati</taxon>
        <taxon>Bacillota</taxon>
        <taxon>Bacilli</taxon>
        <taxon>Bacillales</taxon>
        <taxon>Staphylococcaceae</taxon>
        <taxon>Staphylococcus</taxon>
    </lineage>
</organism>
<feature type="region of interest" description="Disordered" evidence="3">
    <location>
        <begin position="1"/>
        <end position="21"/>
    </location>
</feature>
<reference evidence="6" key="4">
    <citation type="submission" date="2022-03" db="EMBL/GenBank/DDBJ databases">
        <title>Complete Genome Sequence of Staphylococcus edaphicus strain CCM 8731.</title>
        <authorList>
            <person name="Rimmer C.O."/>
            <person name="Thomas J.C."/>
        </authorList>
    </citation>
    <scope>NUCLEOTIDE SEQUENCE</scope>
    <source>
        <strain evidence="6">CCM 8731</strain>
    </source>
</reference>
<dbReference type="Pfam" id="PF10140">
    <property type="entry name" value="YukC"/>
    <property type="match status" value="1"/>
</dbReference>
<dbReference type="AlphaFoldDB" id="A0A2C6WJZ3"/>
<dbReference type="InterPro" id="IPR018778">
    <property type="entry name" value="T7SS_EssB"/>
</dbReference>
<keyword evidence="4" id="KW-0472">Membrane</keyword>
<reference evidence="5" key="1">
    <citation type="journal article" date="2017" name="Appl. Environ. Microbiol.">
        <title>Staphylococcus edaphicus sp. nov., isolated in Antarctica, harbours mecC gene and genomic islands with suspected role in adaptation to extreme environment.</title>
        <authorList>
            <person name="Pantucek R."/>
            <person name="Sedlacek I."/>
            <person name="Indrakova A."/>
            <person name="Vrbovska V."/>
            <person name="Maslanova I."/>
            <person name="Kovarovic V."/>
            <person name="Svec P."/>
            <person name="Kralova S."/>
            <person name="Kristofova L."/>
            <person name="Keklakova J."/>
            <person name="Petras P."/>
            <person name="Doskar J."/>
        </authorList>
    </citation>
    <scope>NUCLEOTIDE SEQUENCE</scope>
    <source>
        <strain evidence="5">CCM 8730</strain>
    </source>
</reference>
<keyword evidence="4" id="KW-1133">Transmembrane helix</keyword>
<sequence length="443" mass="51996">MADKKSKDSKNLEPLENLTETDEITTHRVDMREISKASIKPEHHHLMYLLEQPGQYFIDADVTELKDSYQVHYKISEHTIIFEKIKQFSKNEKLRYLLNISKLENIRDTRYTFNLSADELYFTKDGLPLVKTRGLKNVVAPLPISEEEFLTRYKALVINAFNSKTSFEALVEGNLDLHKGTPFEQKIIAADSLDELKSFLNEQYDKQQKDYTQNFTYVRKTRYTVFKWLAIAVSIITIGLLAFLAYLYFSVMSTNKQVEDGYQSYVKADYTQVLNDYEDLNGKQLDKEALYIYATSYIETNKQGLEKQKKENLLNNVTPNSNKDYLLYWVELGQGHLDEALNIATYLDDNDIMKLALINKLNDIKNNPDLSTEKRSEETKKYNDKLQDILDKEKDAKDEKAKEQEEADQKKDEKLKQQEENEKKQKEQEQKDKEKRQKAEREK</sequence>
<protein>
    <recommendedName>
        <fullName evidence="2">Type VII secretion system protein EssB</fullName>
    </recommendedName>
</protein>
<dbReference type="RefSeq" id="WP_099091418.1">
    <property type="nucleotide sequence ID" value="NZ_CP093217.1"/>
</dbReference>
<name>A0A2C6WJZ3_9STAP</name>
<feature type="compositionally biased region" description="Basic and acidic residues" evidence="3">
    <location>
        <begin position="1"/>
        <end position="13"/>
    </location>
</feature>
<feature type="compositionally biased region" description="Basic and acidic residues" evidence="3">
    <location>
        <begin position="371"/>
        <end position="443"/>
    </location>
</feature>
<dbReference type="EMBL" id="CP093217">
    <property type="protein sequence ID" value="UQW81645.1"/>
    <property type="molecule type" value="Genomic_DNA"/>
</dbReference>
<evidence type="ECO:0000256" key="3">
    <source>
        <dbReference type="SAM" id="MobiDB-lite"/>
    </source>
</evidence>
<dbReference type="Proteomes" id="UP001056588">
    <property type="component" value="Chromosome"/>
</dbReference>
<gene>
    <name evidence="5" type="primary">essB</name>
    <name evidence="5" type="ORF">BTJ66_13285</name>
    <name evidence="6" type="ORF">MNY58_00580</name>
</gene>
<evidence type="ECO:0000256" key="2">
    <source>
        <dbReference type="ARBA" id="ARBA00015179"/>
    </source>
</evidence>
<feature type="transmembrane region" description="Helical" evidence="4">
    <location>
        <begin position="228"/>
        <end position="249"/>
    </location>
</feature>
<proteinExistence type="inferred from homology"/>
<comment type="similarity">
    <text evidence="1">Belongs to the EssB family.</text>
</comment>
<accession>A0A2C6WJZ3</accession>
<dbReference type="NCBIfam" id="TIGR03926">
    <property type="entry name" value="T7_EssB"/>
    <property type="match status" value="1"/>
</dbReference>
<dbReference type="OrthoDB" id="4975281at2"/>
<keyword evidence="8" id="KW-1185">Reference proteome</keyword>
<reference evidence="5" key="3">
    <citation type="submission" date="2017-10" db="EMBL/GenBank/DDBJ databases">
        <authorList>
            <person name="Vrbovska V."/>
            <person name="Kovarovic V."/>
            <person name="Indrakova A."/>
        </authorList>
    </citation>
    <scope>NUCLEOTIDE SEQUENCE</scope>
    <source>
        <strain evidence="5">CCM 8730</strain>
    </source>
</reference>
<evidence type="ECO:0000313" key="5">
    <source>
        <dbReference type="EMBL" id="PHK48483.1"/>
    </source>
</evidence>
<reference evidence="7" key="2">
    <citation type="submission" date="2017-10" db="EMBL/GenBank/DDBJ databases">
        <title>Staphylococcus edaphicus sp. nov., isolated in Antarctica, harbouring mecC gene and genomic islands essential in adaptation to extreme environment.</title>
        <authorList>
            <person name="Pantucek R."/>
            <person name="Sedlacek I."/>
            <person name="Indrakova A."/>
            <person name="Vrbovska V."/>
            <person name="Maslanova I."/>
            <person name="Kovarovic V."/>
            <person name="Svec P."/>
            <person name="Kralova S."/>
            <person name="Kristofova L."/>
            <person name="Keklakova J."/>
            <person name="Petras P."/>
            <person name="Doskar J."/>
        </authorList>
    </citation>
    <scope>NUCLEOTIDE SEQUENCE [LARGE SCALE GENOMIC DNA]</scope>
    <source>
        <strain evidence="7">CCM 5085</strain>
    </source>
</reference>
<evidence type="ECO:0000313" key="8">
    <source>
        <dbReference type="Proteomes" id="UP001056588"/>
    </source>
</evidence>
<dbReference type="Proteomes" id="UP000223828">
    <property type="component" value="Unassembled WGS sequence"/>
</dbReference>
<evidence type="ECO:0000313" key="6">
    <source>
        <dbReference type="EMBL" id="UQW81645.1"/>
    </source>
</evidence>
<dbReference type="InterPro" id="IPR042565">
    <property type="entry name" value="T7SS_EssB_C"/>
</dbReference>
<dbReference type="Gene3D" id="1.25.40.680">
    <property type="entry name" value="Type VII secretion system EssB, C-terminal-like domain"/>
    <property type="match status" value="1"/>
</dbReference>
<feature type="region of interest" description="Disordered" evidence="3">
    <location>
        <begin position="364"/>
        <end position="443"/>
    </location>
</feature>
<evidence type="ECO:0000256" key="1">
    <source>
        <dbReference type="ARBA" id="ARBA00010163"/>
    </source>
</evidence>
<dbReference type="EMBL" id="MRZN01000035">
    <property type="protein sequence ID" value="PHK48483.1"/>
    <property type="molecule type" value="Genomic_DNA"/>
</dbReference>
<evidence type="ECO:0000313" key="7">
    <source>
        <dbReference type="Proteomes" id="UP000223828"/>
    </source>
</evidence>